<gene>
    <name evidence="1" type="ORF">DHETER_LOCUS11522</name>
</gene>
<comment type="caution">
    <text evidence="1">The sequence shown here is derived from an EMBL/GenBank/DDBJ whole genome shotgun (WGS) entry which is preliminary data.</text>
</comment>
<proteinExistence type="predicted"/>
<keyword evidence="2" id="KW-1185">Reference proteome</keyword>
<feature type="non-terminal residue" evidence="1">
    <location>
        <position position="160"/>
    </location>
</feature>
<name>A0ACA9P952_9GLOM</name>
<dbReference type="Proteomes" id="UP000789702">
    <property type="component" value="Unassembled WGS sequence"/>
</dbReference>
<evidence type="ECO:0000313" key="1">
    <source>
        <dbReference type="EMBL" id="CAG8696252.1"/>
    </source>
</evidence>
<accession>A0ACA9P952</accession>
<reference evidence="1" key="1">
    <citation type="submission" date="2021-06" db="EMBL/GenBank/DDBJ databases">
        <authorList>
            <person name="Kallberg Y."/>
            <person name="Tangrot J."/>
            <person name="Rosling A."/>
        </authorList>
    </citation>
    <scope>NUCLEOTIDE SEQUENCE</scope>
    <source>
        <strain evidence="1">IL203A</strain>
    </source>
</reference>
<protein>
    <submittedName>
        <fullName evidence="1">7056_t:CDS:1</fullName>
    </submittedName>
</protein>
<sequence>LEQLKKNIEASKDTTIKARKQYGLIPVPTSDECIVDKTKLDEKYVIKSKEYLVNRLKIYEDVIDEKWQDLNNNGLSGECVKIKDRKDTERVVLFMYGGGYFMGSSKICHNITYEIAECSVFAINYRLAPENQFSVAFCDALAARGVKRLGFSDPESTFSQ</sequence>
<feature type="non-terminal residue" evidence="1">
    <location>
        <position position="1"/>
    </location>
</feature>
<dbReference type="EMBL" id="CAJVPU010025432">
    <property type="protein sequence ID" value="CAG8696252.1"/>
    <property type="molecule type" value="Genomic_DNA"/>
</dbReference>
<organism evidence="1 2">
    <name type="scientific">Dentiscutata heterogama</name>
    <dbReference type="NCBI Taxonomy" id="1316150"/>
    <lineage>
        <taxon>Eukaryota</taxon>
        <taxon>Fungi</taxon>
        <taxon>Fungi incertae sedis</taxon>
        <taxon>Mucoromycota</taxon>
        <taxon>Glomeromycotina</taxon>
        <taxon>Glomeromycetes</taxon>
        <taxon>Diversisporales</taxon>
        <taxon>Gigasporaceae</taxon>
        <taxon>Dentiscutata</taxon>
    </lineage>
</organism>
<evidence type="ECO:0000313" key="2">
    <source>
        <dbReference type="Proteomes" id="UP000789702"/>
    </source>
</evidence>